<evidence type="ECO:0000256" key="6">
    <source>
        <dbReference type="ARBA" id="ARBA00023136"/>
    </source>
</evidence>
<accession>A0A2P1PQF4</accession>
<gene>
    <name evidence="8" type="primary">ccmA</name>
    <name evidence="8" type="ORF">C7S18_07670</name>
</gene>
<evidence type="ECO:0000256" key="4">
    <source>
        <dbReference type="ARBA" id="ARBA00022840"/>
    </source>
</evidence>
<evidence type="ECO:0000259" key="7">
    <source>
        <dbReference type="PROSITE" id="PS50893"/>
    </source>
</evidence>
<dbReference type="GO" id="GO:0005524">
    <property type="term" value="F:ATP binding"/>
    <property type="evidence" value="ECO:0007669"/>
    <property type="project" value="UniProtKB-KW"/>
</dbReference>
<dbReference type="InterPro" id="IPR027417">
    <property type="entry name" value="P-loop_NTPase"/>
</dbReference>
<reference evidence="8 9" key="2">
    <citation type="submission" date="2018-03" db="EMBL/GenBank/DDBJ databases">
        <authorList>
            <person name="Keele B.F."/>
        </authorList>
    </citation>
    <scope>NUCLEOTIDE SEQUENCE [LARGE SCALE GENOMIC DNA]</scope>
    <source>
        <strain evidence="8 9">D13</strain>
    </source>
</reference>
<dbReference type="NCBIfam" id="TIGR01189">
    <property type="entry name" value="ccmA"/>
    <property type="match status" value="1"/>
</dbReference>
<name>A0A2P1PQF4_9GAMM</name>
<dbReference type="EMBL" id="CP027860">
    <property type="protein sequence ID" value="AVP97077.1"/>
    <property type="molecule type" value="Genomic_DNA"/>
</dbReference>
<evidence type="ECO:0000256" key="1">
    <source>
        <dbReference type="ARBA" id="ARBA00022448"/>
    </source>
</evidence>
<dbReference type="PANTHER" id="PTHR43499:SF1">
    <property type="entry name" value="ABC TRANSPORTER I FAMILY MEMBER 1"/>
    <property type="match status" value="1"/>
</dbReference>
<evidence type="ECO:0000256" key="2">
    <source>
        <dbReference type="ARBA" id="ARBA00022741"/>
    </source>
</evidence>
<dbReference type="InterPro" id="IPR003439">
    <property type="entry name" value="ABC_transporter-like_ATP-bd"/>
</dbReference>
<proteinExistence type="predicted"/>
<sequence>MLDPADIPLLQCQNLCLSRGEERIFGPLDFSLRSGEALMLEGSNGSGKTSLLRTLMGWIARSDGDILWQGTARDTPPAAIGWLGHRTGLKSELSPLENMRALAALFGLRPGISHRAALQSVGLEGFEDTPLRKLSQGQNRRAALAALMTWPTQMWLLDEPYANLDRDGQLLVDRMLEAHLGRGGAAILTSHGLISTRVSRIQTLALSGGNHV</sequence>
<dbReference type="PROSITE" id="PS50893">
    <property type="entry name" value="ABC_TRANSPORTER_2"/>
    <property type="match status" value="1"/>
</dbReference>
<dbReference type="InterPro" id="IPR003593">
    <property type="entry name" value="AAA+_ATPase"/>
</dbReference>
<dbReference type="Proteomes" id="UP000241074">
    <property type="component" value="Chromosome"/>
</dbReference>
<keyword evidence="3" id="KW-0201">Cytochrome c-type biogenesis</keyword>
<evidence type="ECO:0000256" key="3">
    <source>
        <dbReference type="ARBA" id="ARBA00022748"/>
    </source>
</evidence>
<keyword evidence="6" id="KW-0472">Membrane</keyword>
<dbReference type="Gene3D" id="3.40.50.300">
    <property type="entry name" value="P-loop containing nucleotide triphosphate hydrolases"/>
    <property type="match status" value="1"/>
</dbReference>
<evidence type="ECO:0000256" key="5">
    <source>
        <dbReference type="ARBA" id="ARBA00022967"/>
    </source>
</evidence>
<dbReference type="RefSeq" id="WP_106891002.1">
    <property type="nucleotide sequence ID" value="NZ_CP027860.1"/>
</dbReference>
<keyword evidence="5" id="KW-1278">Translocase</keyword>
<dbReference type="KEGG" id="xba:C7S18_07670"/>
<keyword evidence="9" id="KW-1185">Reference proteome</keyword>
<dbReference type="OrthoDB" id="9800654at2"/>
<keyword evidence="2" id="KW-0547">Nucleotide-binding</keyword>
<dbReference type="SUPFAM" id="SSF52540">
    <property type="entry name" value="P-loop containing nucleoside triphosphate hydrolases"/>
    <property type="match status" value="1"/>
</dbReference>
<dbReference type="GO" id="GO:0016887">
    <property type="term" value="F:ATP hydrolysis activity"/>
    <property type="evidence" value="ECO:0007669"/>
    <property type="project" value="InterPro"/>
</dbReference>
<dbReference type="Pfam" id="PF00005">
    <property type="entry name" value="ABC_tran"/>
    <property type="match status" value="1"/>
</dbReference>
<organism evidence="8 9">
    <name type="scientific">Ahniella affigens</name>
    <dbReference type="NCBI Taxonomy" id="2021234"/>
    <lineage>
        <taxon>Bacteria</taxon>
        <taxon>Pseudomonadati</taxon>
        <taxon>Pseudomonadota</taxon>
        <taxon>Gammaproteobacteria</taxon>
        <taxon>Lysobacterales</taxon>
        <taxon>Rhodanobacteraceae</taxon>
        <taxon>Ahniella</taxon>
    </lineage>
</organism>
<evidence type="ECO:0000313" key="8">
    <source>
        <dbReference type="EMBL" id="AVP97077.1"/>
    </source>
</evidence>
<reference evidence="8 9" key="1">
    <citation type="submission" date="2018-03" db="EMBL/GenBank/DDBJ databases">
        <title>Ahniella affigens gen. nov., sp. nov., a gammaproteobacterium isolated from sandy soil near a stream.</title>
        <authorList>
            <person name="Ko Y."/>
            <person name="Kim J.-H."/>
        </authorList>
    </citation>
    <scope>NUCLEOTIDE SEQUENCE [LARGE SCALE GENOMIC DNA]</scope>
    <source>
        <strain evidence="8 9">D13</strain>
    </source>
</reference>
<feature type="domain" description="ABC transporter" evidence="7">
    <location>
        <begin position="10"/>
        <end position="212"/>
    </location>
</feature>
<dbReference type="InterPro" id="IPR005895">
    <property type="entry name" value="ABC_transptr_haem_export_CcmA"/>
</dbReference>
<protein>
    <submittedName>
        <fullName evidence="8">Heme ABC exporter ATP-binding protein CcmA</fullName>
    </submittedName>
</protein>
<dbReference type="PANTHER" id="PTHR43499">
    <property type="entry name" value="ABC TRANSPORTER I FAMILY MEMBER 1"/>
    <property type="match status" value="1"/>
</dbReference>
<keyword evidence="4 8" id="KW-0067">ATP-binding</keyword>
<dbReference type="AlphaFoldDB" id="A0A2P1PQF4"/>
<dbReference type="SMART" id="SM00382">
    <property type="entry name" value="AAA"/>
    <property type="match status" value="1"/>
</dbReference>
<dbReference type="GO" id="GO:0017004">
    <property type="term" value="P:cytochrome complex assembly"/>
    <property type="evidence" value="ECO:0007669"/>
    <property type="project" value="UniProtKB-KW"/>
</dbReference>
<evidence type="ECO:0000313" key="9">
    <source>
        <dbReference type="Proteomes" id="UP000241074"/>
    </source>
</evidence>
<dbReference type="GO" id="GO:0022857">
    <property type="term" value="F:transmembrane transporter activity"/>
    <property type="evidence" value="ECO:0007669"/>
    <property type="project" value="InterPro"/>
</dbReference>
<keyword evidence="1" id="KW-0813">Transport</keyword>